<gene>
    <name evidence="1" type="ORF">J4H91_00255</name>
</gene>
<comment type="caution">
    <text evidence="1">The sequence shown here is derived from an EMBL/GenBank/DDBJ whole genome shotgun (WGS) entry which is preliminary data.</text>
</comment>
<evidence type="ECO:0000313" key="1">
    <source>
        <dbReference type="EMBL" id="MBO1803752.1"/>
    </source>
</evidence>
<evidence type="ECO:0000313" key="2">
    <source>
        <dbReference type="Proteomes" id="UP000664398"/>
    </source>
</evidence>
<dbReference type="RefSeq" id="WP_208044245.1">
    <property type="nucleotide sequence ID" value="NZ_JAGDYL010000001.1"/>
</dbReference>
<accession>A0A939RVA4</accession>
<dbReference type="AlphaFoldDB" id="A0A939RVA4"/>
<reference evidence="1" key="1">
    <citation type="submission" date="2021-03" db="EMBL/GenBank/DDBJ databases">
        <title>Leucobacter chromiisoli sp. nov., isolated from chromium-containing soil of chemical plant.</title>
        <authorList>
            <person name="Xu Z."/>
        </authorList>
    </citation>
    <scope>NUCLEOTIDE SEQUENCE</scope>
    <source>
        <strain evidence="1">A2</strain>
    </source>
</reference>
<proteinExistence type="predicted"/>
<dbReference type="Proteomes" id="UP000664398">
    <property type="component" value="Unassembled WGS sequence"/>
</dbReference>
<name>A0A939RVA4_9MICO</name>
<protein>
    <submittedName>
        <fullName evidence="1">Uncharacterized protein</fullName>
    </submittedName>
</protein>
<organism evidence="1 2">
    <name type="scientific">Leucobacter ruminantium</name>
    <dbReference type="NCBI Taxonomy" id="1289170"/>
    <lineage>
        <taxon>Bacteria</taxon>
        <taxon>Bacillati</taxon>
        <taxon>Actinomycetota</taxon>
        <taxon>Actinomycetes</taxon>
        <taxon>Micrococcales</taxon>
        <taxon>Microbacteriaceae</taxon>
        <taxon>Leucobacter</taxon>
    </lineage>
</organism>
<sequence>MTAWLVVALVLGAIFGLGPLVRYLKAPAISEGFGIEDAVVALRLDARDISYLVLVNEAGETRSVRLDERGFENSRLVWSSNGLSTGDPGHEYVLHEHGLTEIPLPGEHEGRSEWSRTATDTGFAVMMSSPQRPEIAFVDAASGTLSRADTDYAVPALAGCDGQAVMVGPNGVETVTPETEDFAGLGLFDGVTALACDADRAYGLGEISDGSPSAQALRVWDRETGEMGEVELRYPDSVGQAYPETPFVREGRLYWAADWRLWSVRLPDAAERPVVGDDRPVAEVELAAELSGFVDDYDPVVGIGEGVLAQAGGRVYGVAADEEFVNPSKGPSYDRLEGLAIFGIDTVTGERRVEIEVDDIDFPKRDLHVHAIAVDPEWAASR</sequence>
<keyword evidence="2" id="KW-1185">Reference proteome</keyword>
<dbReference type="EMBL" id="JAGDYL010000001">
    <property type="protein sequence ID" value="MBO1803752.1"/>
    <property type="molecule type" value="Genomic_DNA"/>
</dbReference>